<dbReference type="AlphaFoldDB" id="A0ABD3HHI2"/>
<proteinExistence type="predicted"/>
<dbReference type="EMBL" id="JBJQOH010000004">
    <property type="protein sequence ID" value="KAL3689531.1"/>
    <property type="molecule type" value="Genomic_DNA"/>
</dbReference>
<gene>
    <name evidence="1" type="ORF">R1sor_015840</name>
</gene>
<accession>A0ABD3HHI2</accession>
<sequence>MWLSSPFREIVDDVKRRLPYYKDDWTRGFASSYSRAIEEEEEAEKKLKGVCATLEIVDMEMNSWILST</sequence>
<organism evidence="1 2">
    <name type="scientific">Riccia sorocarpa</name>
    <dbReference type="NCBI Taxonomy" id="122646"/>
    <lineage>
        <taxon>Eukaryota</taxon>
        <taxon>Viridiplantae</taxon>
        <taxon>Streptophyta</taxon>
        <taxon>Embryophyta</taxon>
        <taxon>Marchantiophyta</taxon>
        <taxon>Marchantiopsida</taxon>
        <taxon>Marchantiidae</taxon>
        <taxon>Marchantiales</taxon>
        <taxon>Ricciaceae</taxon>
        <taxon>Riccia</taxon>
    </lineage>
</organism>
<evidence type="ECO:0000313" key="1">
    <source>
        <dbReference type="EMBL" id="KAL3689531.1"/>
    </source>
</evidence>
<dbReference type="Proteomes" id="UP001633002">
    <property type="component" value="Unassembled WGS sequence"/>
</dbReference>
<name>A0ABD3HHI2_9MARC</name>
<keyword evidence="2" id="KW-1185">Reference proteome</keyword>
<reference evidence="1 2" key="1">
    <citation type="submission" date="2024-09" db="EMBL/GenBank/DDBJ databases">
        <title>Chromosome-scale assembly of Riccia sorocarpa.</title>
        <authorList>
            <person name="Paukszto L."/>
        </authorList>
    </citation>
    <scope>NUCLEOTIDE SEQUENCE [LARGE SCALE GENOMIC DNA]</scope>
    <source>
        <strain evidence="1">LP-2024</strain>
        <tissue evidence="1">Aerial parts of the thallus</tissue>
    </source>
</reference>
<evidence type="ECO:0000313" key="2">
    <source>
        <dbReference type="Proteomes" id="UP001633002"/>
    </source>
</evidence>
<protein>
    <submittedName>
        <fullName evidence="1">Uncharacterized protein</fullName>
    </submittedName>
</protein>
<comment type="caution">
    <text evidence="1">The sequence shown here is derived from an EMBL/GenBank/DDBJ whole genome shotgun (WGS) entry which is preliminary data.</text>
</comment>